<dbReference type="Proteomes" id="UP001371456">
    <property type="component" value="Unassembled WGS sequence"/>
</dbReference>
<comment type="caution">
    <text evidence="1">The sequence shown here is derived from an EMBL/GenBank/DDBJ whole genome shotgun (WGS) entry which is preliminary data.</text>
</comment>
<proteinExistence type="predicted"/>
<keyword evidence="2" id="KW-1185">Reference proteome</keyword>
<dbReference type="PANTHER" id="PTHR45763:SF21">
    <property type="entry name" value="ALPHA_BETA-HYDROLASES SUPERFAMILY PROTEIN"/>
    <property type="match status" value="1"/>
</dbReference>
<dbReference type="EMBL" id="JBANQN010000004">
    <property type="protein sequence ID" value="KAK6791590.1"/>
    <property type="molecule type" value="Genomic_DNA"/>
</dbReference>
<accession>A0AAN8YG77</accession>
<name>A0AAN8YG77_SOLBU</name>
<organism evidence="1 2">
    <name type="scientific">Solanum bulbocastanum</name>
    <name type="common">Wild potato</name>
    <dbReference type="NCBI Taxonomy" id="147425"/>
    <lineage>
        <taxon>Eukaryota</taxon>
        <taxon>Viridiplantae</taxon>
        <taxon>Streptophyta</taxon>
        <taxon>Embryophyta</taxon>
        <taxon>Tracheophyta</taxon>
        <taxon>Spermatophyta</taxon>
        <taxon>Magnoliopsida</taxon>
        <taxon>eudicotyledons</taxon>
        <taxon>Gunneridae</taxon>
        <taxon>Pentapetalae</taxon>
        <taxon>asterids</taxon>
        <taxon>lamiids</taxon>
        <taxon>Solanales</taxon>
        <taxon>Solanaceae</taxon>
        <taxon>Solanoideae</taxon>
        <taxon>Solaneae</taxon>
        <taxon>Solanum</taxon>
    </lineage>
</organism>
<dbReference type="PANTHER" id="PTHR45763">
    <property type="entry name" value="HYDROLASE, ALPHA/BETA FOLD FAMILY PROTEIN, EXPRESSED-RELATED"/>
    <property type="match status" value="1"/>
</dbReference>
<gene>
    <name evidence="1" type="ORF">RDI58_010671</name>
</gene>
<sequence length="166" mass="18863">MLGLAYFALFKPPTPKDCGSPDCPPMTSPRVQISDGRYLAYKEGGVAKEKEKHIIIIVHGFDSSKDLVLPISEKFSYLGYRQHQVFGTIKAMNNNDLVLCLLLGNATLFVGYISPITELDPWRSHRRTTWWIEPSLSGKRNFDIRRSKVPISKPTIRSRCKHSNSR</sequence>
<evidence type="ECO:0000313" key="2">
    <source>
        <dbReference type="Proteomes" id="UP001371456"/>
    </source>
</evidence>
<protein>
    <recommendedName>
        <fullName evidence="3">Serine aminopeptidase S33 domain-containing protein</fullName>
    </recommendedName>
</protein>
<evidence type="ECO:0000313" key="1">
    <source>
        <dbReference type="EMBL" id="KAK6791590.1"/>
    </source>
</evidence>
<dbReference type="AlphaFoldDB" id="A0AAN8YG77"/>
<evidence type="ECO:0008006" key="3">
    <source>
        <dbReference type="Google" id="ProtNLM"/>
    </source>
</evidence>
<reference evidence="1 2" key="1">
    <citation type="submission" date="2024-02" db="EMBL/GenBank/DDBJ databases">
        <title>de novo genome assembly of Solanum bulbocastanum strain 11H21.</title>
        <authorList>
            <person name="Hosaka A.J."/>
        </authorList>
    </citation>
    <scope>NUCLEOTIDE SEQUENCE [LARGE SCALE GENOMIC DNA]</scope>
    <source>
        <tissue evidence="1">Young leaves</tissue>
    </source>
</reference>